<name>A0ACC0JTX3_CHOFU</name>
<protein>
    <submittedName>
        <fullName evidence="1">Uncharacterized protein</fullName>
    </submittedName>
</protein>
<comment type="caution">
    <text evidence="1">The sequence shown here is derived from an EMBL/GenBank/DDBJ whole genome shotgun (WGS) entry which is preliminary data.</text>
</comment>
<sequence length="123" mass="13054">MAGGTPTDPRVPYVTLAMDPVYAELRPPLKGRGDKRNKEGGTNPTSEDSDTNMPHNDANMIVVPAHYKGYLCKLHSKSSSKVPVSSSGSSLSDALKKSDDIDDEFNTIPLSVNGNIHSAGNAV</sequence>
<evidence type="ECO:0000313" key="2">
    <source>
        <dbReference type="Proteomes" id="UP001064048"/>
    </source>
</evidence>
<reference evidence="1 2" key="1">
    <citation type="journal article" date="2022" name="Genome Biol. Evol.">
        <title>The Spruce Budworm Genome: Reconstructing the Evolutionary History of Antifreeze Proteins.</title>
        <authorList>
            <person name="Beliveau C."/>
            <person name="Gagne P."/>
            <person name="Picq S."/>
            <person name="Vernygora O."/>
            <person name="Keeling C.I."/>
            <person name="Pinkney K."/>
            <person name="Doucet D."/>
            <person name="Wen F."/>
            <person name="Johnston J.S."/>
            <person name="Maaroufi H."/>
            <person name="Boyle B."/>
            <person name="Laroche J."/>
            <person name="Dewar K."/>
            <person name="Juretic N."/>
            <person name="Blackburn G."/>
            <person name="Nisole A."/>
            <person name="Brunet B."/>
            <person name="Brandao M."/>
            <person name="Lumley L."/>
            <person name="Duan J."/>
            <person name="Quan G."/>
            <person name="Lucarotti C.J."/>
            <person name="Roe A.D."/>
            <person name="Sperling F.A.H."/>
            <person name="Levesque R.C."/>
            <person name="Cusson M."/>
        </authorList>
    </citation>
    <scope>NUCLEOTIDE SEQUENCE [LARGE SCALE GENOMIC DNA]</scope>
    <source>
        <strain evidence="1">Glfc:IPQL:Cfum</strain>
    </source>
</reference>
<dbReference type="Proteomes" id="UP001064048">
    <property type="component" value="Chromosome 3"/>
</dbReference>
<accession>A0ACC0JTX3</accession>
<proteinExistence type="predicted"/>
<gene>
    <name evidence="1" type="ORF">MSG28_002030</name>
</gene>
<dbReference type="EMBL" id="CM046103">
    <property type="protein sequence ID" value="KAI8427498.1"/>
    <property type="molecule type" value="Genomic_DNA"/>
</dbReference>
<keyword evidence="2" id="KW-1185">Reference proteome</keyword>
<organism evidence="1 2">
    <name type="scientific">Choristoneura fumiferana</name>
    <name type="common">Spruce budworm moth</name>
    <name type="synonym">Archips fumiferana</name>
    <dbReference type="NCBI Taxonomy" id="7141"/>
    <lineage>
        <taxon>Eukaryota</taxon>
        <taxon>Metazoa</taxon>
        <taxon>Ecdysozoa</taxon>
        <taxon>Arthropoda</taxon>
        <taxon>Hexapoda</taxon>
        <taxon>Insecta</taxon>
        <taxon>Pterygota</taxon>
        <taxon>Neoptera</taxon>
        <taxon>Endopterygota</taxon>
        <taxon>Lepidoptera</taxon>
        <taxon>Glossata</taxon>
        <taxon>Ditrysia</taxon>
        <taxon>Tortricoidea</taxon>
        <taxon>Tortricidae</taxon>
        <taxon>Tortricinae</taxon>
        <taxon>Choristoneura</taxon>
    </lineage>
</organism>
<evidence type="ECO:0000313" key="1">
    <source>
        <dbReference type="EMBL" id="KAI8427498.1"/>
    </source>
</evidence>